<evidence type="ECO:0000313" key="6">
    <source>
        <dbReference type="Proteomes" id="UP000249590"/>
    </source>
</evidence>
<keyword evidence="2" id="KW-0812">Transmembrane</keyword>
<dbReference type="AlphaFoldDB" id="A0A8B2NKG8"/>
<dbReference type="Proteomes" id="UP000249590">
    <property type="component" value="Unassembled WGS sequence"/>
</dbReference>
<evidence type="ECO:0000259" key="3">
    <source>
        <dbReference type="Pfam" id="PF10081"/>
    </source>
</evidence>
<organism evidence="5 6">
    <name type="scientific">Acuticoccus sediminis</name>
    <dbReference type="NCBI Taxonomy" id="2184697"/>
    <lineage>
        <taxon>Bacteria</taxon>
        <taxon>Pseudomonadati</taxon>
        <taxon>Pseudomonadota</taxon>
        <taxon>Alphaproteobacteria</taxon>
        <taxon>Hyphomicrobiales</taxon>
        <taxon>Amorphaceae</taxon>
        <taxon>Acuticoccus</taxon>
    </lineage>
</organism>
<dbReference type="InterPro" id="IPR027787">
    <property type="entry name" value="Alpha/beta-hydrolase_catalytic"/>
</dbReference>
<dbReference type="PIRSF" id="PIRSF007542">
    <property type="entry name" value="UCP007542"/>
    <property type="match status" value="1"/>
</dbReference>
<dbReference type="Pfam" id="PF15420">
    <property type="entry name" value="Abhydrolase_9_N"/>
    <property type="match status" value="1"/>
</dbReference>
<evidence type="ECO:0000313" key="5">
    <source>
        <dbReference type="EMBL" id="RAH98987.1"/>
    </source>
</evidence>
<comment type="caution">
    <text evidence="5">The sequence shown here is derived from an EMBL/GenBank/DDBJ whole genome shotgun (WGS) entry which is preliminary data.</text>
</comment>
<dbReference type="OrthoDB" id="4397445at2"/>
<keyword evidence="2" id="KW-0472">Membrane</keyword>
<dbReference type="RefSeq" id="WP_111350525.1">
    <property type="nucleotide sequence ID" value="NZ_QHHQ01000006.1"/>
</dbReference>
<feature type="transmembrane region" description="Helical" evidence="2">
    <location>
        <begin position="25"/>
        <end position="42"/>
    </location>
</feature>
<keyword evidence="2" id="KW-1133">Transmembrane helix</keyword>
<gene>
    <name evidence="5" type="ORF">DLJ53_25500</name>
</gene>
<evidence type="ECO:0000259" key="4">
    <source>
        <dbReference type="Pfam" id="PF15420"/>
    </source>
</evidence>
<feature type="transmembrane region" description="Helical" evidence="2">
    <location>
        <begin position="89"/>
        <end position="111"/>
    </location>
</feature>
<feature type="region of interest" description="Disordered" evidence="1">
    <location>
        <begin position="1"/>
        <end position="20"/>
    </location>
</feature>
<evidence type="ECO:0000256" key="2">
    <source>
        <dbReference type="SAM" id="Phobius"/>
    </source>
</evidence>
<protein>
    <recommendedName>
        <fullName evidence="7">Alpha/beta-hydrolase family protein</fullName>
    </recommendedName>
</protein>
<sequence length="557" mass="61683">MDPDTDAPRAISPASRAEKKAPPVFSGWGILVGSLLASASLTPSLVPRDALMQGLVAGAVFAIGYGAAIACLMLWRWLELYEPPRRHSLRWAVLAAVIGIAVYAFTLYKTTEWQNAIRALMQMAPVEERHPLVVNGIAIGTAAALFLVMWLLRRVFFMVSRRLHVVIPPRLAMVIGLVAAFGAAFLVVDGVVIRFAFRSLDQTYAALDQLIEPDSVRPGEPWRTGSAESLVPWTTLGRDGRRFVDGLTMEADLAAFWNGPVKQPLRVYVGLGSGDDPTERARLALRELQRVGAFERDVLILALPTGTGHMDQGAISSLEYLRKGNVATVAIQYSYLQSPFSLIFEPEAGASTGRALMRTVYDYWTDLPDETRPKLYLYGLSLGALSSERSVRLHEVIGDPFNGALWSGPPFLGPIHREIAEYRDPGSTQWLPAFEEGALVRTMNQFEVTTPDARWGPLRIIYFQHASDPIVFFDYSLLWRRPDWLDAPRGPDVVGTMNWYPIVTALQVAADMAVSTHVPRGFGHEYAASRYVDAWTMLTDPDVSADDIARLKAHFDE</sequence>
<dbReference type="InterPro" id="IPR027788">
    <property type="entry name" value="Alpha/beta-hydrolase_N_dom"/>
</dbReference>
<feature type="transmembrane region" description="Helical" evidence="2">
    <location>
        <begin position="54"/>
        <end position="77"/>
    </location>
</feature>
<dbReference type="EMBL" id="QHHQ01000006">
    <property type="protein sequence ID" value="RAH98987.1"/>
    <property type="molecule type" value="Genomic_DNA"/>
</dbReference>
<evidence type="ECO:0000256" key="1">
    <source>
        <dbReference type="SAM" id="MobiDB-lite"/>
    </source>
</evidence>
<dbReference type="Pfam" id="PF10081">
    <property type="entry name" value="Abhydrolase_9"/>
    <property type="match status" value="1"/>
</dbReference>
<feature type="transmembrane region" description="Helical" evidence="2">
    <location>
        <begin position="172"/>
        <end position="197"/>
    </location>
</feature>
<name>A0A8B2NKG8_9HYPH</name>
<proteinExistence type="predicted"/>
<keyword evidence="6" id="KW-1185">Reference proteome</keyword>
<feature type="transmembrane region" description="Helical" evidence="2">
    <location>
        <begin position="132"/>
        <end position="152"/>
    </location>
</feature>
<feature type="domain" description="Alpha/beta-hydrolase N-terminal" evidence="4">
    <location>
        <begin position="41"/>
        <end position="246"/>
    </location>
</feature>
<feature type="domain" description="Alpha/beta-hydrolase catalytic" evidence="3">
    <location>
        <begin position="265"/>
        <end position="551"/>
    </location>
</feature>
<evidence type="ECO:0008006" key="7">
    <source>
        <dbReference type="Google" id="ProtNLM"/>
    </source>
</evidence>
<dbReference type="InterPro" id="IPR012037">
    <property type="entry name" value="Alpha/beta-hydrolase_fam"/>
</dbReference>
<reference evidence="5 6" key="1">
    <citation type="submission" date="2018-05" db="EMBL/GenBank/DDBJ databases">
        <title>Acuticoccus sediminis sp. nov., isolated from deep-sea sediment of Indian Ocean.</title>
        <authorList>
            <person name="Liu X."/>
            <person name="Lai Q."/>
            <person name="Du Y."/>
            <person name="Sun F."/>
            <person name="Zhang X."/>
            <person name="Wang S."/>
            <person name="Shao Z."/>
        </authorList>
    </citation>
    <scope>NUCLEOTIDE SEQUENCE [LARGE SCALE GENOMIC DNA]</scope>
    <source>
        <strain evidence="5 6">PTG4-2</strain>
    </source>
</reference>
<accession>A0A8B2NKG8</accession>